<comment type="caution">
    <text evidence="2">The sequence shown here is derived from an EMBL/GenBank/DDBJ whole genome shotgun (WGS) entry which is preliminary data.</text>
</comment>
<accession>A0A8H7T2G8</accession>
<name>A0A8H7T2G8_9HELO</name>
<dbReference type="Proteomes" id="UP000664132">
    <property type="component" value="Unassembled WGS sequence"/>
</dbReference>
<reference evidence="2" key="1">
    <citation type="submission" date="2021-02" db="EMBL/GenBank/DDBJ databases">
        <title>Genome sequence Cadophora malorum strain M34.</title>
        <authorList>
            <person name="Stefanovic E."/>
            <person name="Vu D."/>
            <person name="Scully C."/>
            <person name="Dijksterhuis J."/>
            <person name="Roader J."/>
            <person name="Houbraken J."/>
        </authorList>
    </citation>
    <scope>NUCLEOTIDE SEQUENCE</scope>
    <source>
        <strain evidence="2">M34</strain>
    </source>
</reference>
<organism evidence="2 3">
    <name type="scientific">Cadophora malorum</name>
    <dbReference type="NCBI Taxonomy" id="108018"/>
    <lineage>
        <taxon>Eukaryota</taxon>
        <taxon>Fungi</taxon>
        <taxon>Dikarya</taxon>
        <taxon>Ascomycota</taxon>
        <taxon>Pezizomycotina</taxon>
        <taxon>Leotiomycetes</taxon>
        <taxon>Helotiales</taxon>
        <taxon>Ploettnerulaceae</taxon>
        <taxon>Cadophora</taxon>
    </lineage>
</organism>
<dbReference type="EMBL" id="JAFJYH010000423">
    <property type="protein sequence ID" value="KAG4411967.1"/>
    <property type="molecule type" value="Genomic_DNA"/>
</dbReference>
<gene>
    <name evidence="2" type="ORF">IFR04_014896</name>
</gene>
<feature type="compositionally biased region" description="Basic and acidic residues" evidence="1">
    <location>
        <begin position="136"/>
        <end position="147"/>
    </location>
</feature>
<feature type="compositionally biased region" description="Basic and acidic residues" evidence="1">
    <location>
        <begin position="329"/>
        <end position="348"/>
    </location>
</feature>
<evidence type="ECO:0000256" key="1">
    <source>
        <dbReference type="SAM" id="MobiDB-lite"/>
    </source>
</evidence>
<feature type="compositionally biased region" description="Acidic residues" evidence="1">
    <location>
        <begin position="359"/>
        <end position="371"/>
    </location>
</feature>
<sequence>MERGARSAITSGAPVTQLTGSAQVNNTRVGLLADNTCYPPHTVYNHRGSERYNLSPQVMRSGSSKETGADMLTNDYRTPLPSGQDHYCERFALTPEDVFRSGPGNNTEIGVMTNNYRTPIQSDIDHYCEKLALSPERHPERNREVRCRGRGTLQKLAPAVRKRRSRWVTTESPESSSEDEHPAKSRHGRRPRANENLKFLPKRRKNSNEQERMKQDLPHKHALEDKVAELEAATVVSACKTRLGPFPQDTIVVDSSCITAPTATGPQTLTDTTRVHRSVGLAEKAHRASVTLSLNAIAAISVKVDDGASNLDAEVSRLTKEAAELEKSARKLREDAKNLKMRAREKSQPGRPSTPESSDLSELDSSEFEEL</sequence>
<dbReference type="OrthoDB" id="10441452at2759"/>
<keyword evidence="3" id="KW-1185">Reference proteome</keyword>
<feature type="region of interest" description="Disordered" evidence="1">
    <location>
        <begin position="136"/>
        <end position="220"/>
    </location>
</feature>
<feature type="region of interest" description="Disordered" evidence="1">
    <location>
        <begin position="329"/>
        <end position="371"/>
    </location>
</feature>
<dbReference type="AlphaFoldDB" id="A0A8H7T2G8"/>
<proteinExistence type="predicted"/>
<feature type="compositionally biased region" description="Basic and acidic residues" evidence="1">
    <location>
        <begin position="206"/>
        <end position="220"/>
    </location>
</feature>
<evidence type="ECO:0000313" key="3">
    <source>
        <dbReference type="Proteomes" id="UP000664132"/>
    </source>
</evidence>
<evidence type="ECO:0000313" key="2">
    <source>
        <dbReference type="EMBL" id="KAG4411967.1"/>
    </source>
</evidence>
<protein>
    <submittedName>
        <fullName evidence="2">Uncharacterized protein</fullName>
    </submittedName>
</protein>